<dbReference type="InterPro" id="IPR013783">
    <property type="entry name" value="Ig-like_fold"/>
</dbReference>
<dbReference type="Proteomes" id="UP001203069">
    <property type="component" value="Unassembled WGS sequence"/>
</dbReference>
<protein>
    <submittedName>
        <fullName evidence="2">Ig-like domain-containing protein</fullName>
    </submittedName>
</protein>
<accession>A0ABT0MMU8</accession>
<evidence type="ECO:0000313" key="2">
    <source>
        <dbReference type="EMBL" id="MCL2891176.1"/>
    </source>
</evidence>
<gene>
    <name evidence="2" type="ORF">MFP26_00205</name>
</gene>
<dbReference type="InterPro" id="IPR041498">
    <property type="entry name" value="Big_6"/>
</dbReference>
<dbReference type="Gene3D" id="2.60.40.10">
    <property type="entry name" value="Immunoglobulins"/>
    <property type="match status" value="1"/>
</dbReference>
<feature type="domain" description="Bacterial Ig" evidence="1">
    <location>
        <begin position="2"/>
        <end position="75"/>
    </location>
</feature>
<sequence length="99" mass="9187">MVAEDGAAVSGNAEAGSTVTITDAAGNALGSVTVGDDGSFTVPLLPALTNGEAINVVASDAAGNASTTVTAVAPDTTAPSTPADLLVAADGSAVSGNAE</sequence>
<evidence type="ECO:0000259" key="1">
    <source>
        <dbReference type="Pfam" id="PF17936"/>
    </source>
</evidence>
<feature type="non-terminal residue" evidence="2">
    <location>
        <position position="99"/>
    </location>
</feature>
<comment type="caution">
    <text evidence="2">The sequence shown here is derived from an EMBL/GenBank/DDBJ whole genome shotgun (WGS) entry which is preliminary data.</text>
</comment>
<proteinExistence type="predicted"/>
<reference evidence="2 3" key="1">
    <citation type="submission" date="2022-02" db="EMBL/GenBank/DDBJ databases">
        <title>Description of Brenneria tiliae sp. nov. isolated from symptomatic Tilia x moltkei and Tilia x europaea trees in the UK.</title>
        <authorList>
            <person name="Kile H."/>
        </authorList>
    </citation>
    <scope>NUCLEOTIDE SEQUENCE [LARGE SCALE GENOMIC DNA]</scope>
    <source>
        <strain evidence="2 3">MC1SB4.1</strain>
    </source>
</reference>
<name>A0ABT0MMU8_9GAMM</name>
<dbReference type="EMBL" id="JAKPBZ010000037">
    <property type="protein sequence ID" value="MCL2891176.1"/>
    <property type="molecule type" value="Genomic_DNA"/>
</dbReference>
<organism evidence="2 3">
    <name type="scientific">Brenneria tiliae</name>
    <dbReference type="NCBI Taxonomy" id="2914984"/>
    <lineage>
        <taxon>Bacteria</taxon>
        <taxon>Pseudomonadati</taxon>
        <taxon>Pseudomonadota</taxon>
        <taxon>Gammaproteobacteria</taxon>
        <taxon>Enterobacterales</taxon>
        <taxon>Pectobacteriaceae</taxon>
        <taxon>Brenneria</taxon>
    </lineage>
</organism>
<keyword evidence="3" id="KW-1185">Reference proteome</keyword>
<dbReference type="Pfam" id="PF17936">
    <property type="entry name" value="Big_6"/>
    <property type="match status" value="1"/>
</dbReference>
<evidence type="ECO:0000313" key="3">
    <source>
        <dbReference type="Proteomes" id="UP001203069"/>
    </source>
</evidence>